<proteinExistence type="predicted"/>
<comment type="subcellular location">
    <subcellularLocation>
        <location evidence="1">Nucleus</location>
    </subcellularLocation>
</comment>
<dbReference type="Gene3D" id="1.10.150.910">
    <property type="match status" value="1"/>
</dbReference>
<reference evidence="6" key="1">
    <citation type="journal article" date="2014" name="Nat. Genet.">
        <title>Genome and transcriptome of the porcine whipworm Trichuris suis.</title>
        <authorList>
            <person name="Jex A.R."/>
            <person name="Nejsum P."/>
            <person name="Schwarz E.M."/>
            <person name="Hu L."/>
            <person name="Young N.D."/>
            <person name="Hall R.S."/>
            <person name="Korhonen P.K."/>
            <person name="Liao S."/>
            <person name="Thamsborg S."/>
            <person name="Xia J."/>
            <person name="Xu P."/>
            <person name="Wang S."/>
            <person name="Scheerlinck J.P."/>
            <person name="Hofmann A."/>
            <person name="Sternberg P.W."/>
            <person name="Wang J."/>
            <person name="Gasser R.B."/>
        </authorList>
    </citation>
    <scope>NUCLEOTIDE SEQUENCE [LARGE SCALE GENOMIC DNA]</scope>
    <source>
        <strain evidence="6">DCEP-RM93F</strain>
    </source>
</reference>
<dbReference type="Pfam" id="PF03178">
    <property type="entry name" value="CPSF_A"/>
    <property type="match status" value="1"/>
</dbReference>
<feature type="domain" description="RSE1/DDB1/CPSF1 first beta-propeller" evidence="4">
    <location>
        <begin position="16"/>
        <end position="316"/>
    </location>
</feature>
<dbReference type="InterPro" id="IPR004871">
    <property type="entry name" value="RSE1/DDB1/CPSF1_C"/>
</dbReference>
<sequence>MVNNACVFEMLPPTGVNISLCGNFVDANSTDLILVKYTKIQVHTLKNSQLFFVQEMDVHAKILAACLFVPSGEQKSLLFLLSSKCQVAVLEYVNNAFVTLDTYKLYDVCFRMAESGLLLRYSTEHQLFSLRFGDNLLNLLTWERDRHFFTFSYRFIEMRVIDVTFLHSCHKPTIAYVYEDIQGCHMATLICDKAKGTVYESSHRLTCVEFNCTMMFPIPKPLNGLIVLGLESVVFSREDTTFSIMPECTFTPGLFCCFGVIEAGKMYVIGDTRGRIYSLSMWYLCEVSRPETLTYLGDGIMFVGSTVSDSMLVRVPALCGDTTSQFSVLESYPSLAPIVDLVQFSIDPIIDAPTYLACSGHGKDGSLRLIRGGIDNRESARMLIRGAVQAWFVHYASNQPQGALLIVSFVFGTKTYTIRNEQVEEVEISSIPKCERTRLAMNYHCNDGSRLILVTTDRVRMMDVCRDGELLSEWFSLERSHIDVAAFNANTGHILVCYGPYLCLLSCGNKELLLIMENTFPNDISCADISDFDGTSEEIGAVGQWLEDSVILFRPLSMQILATYSTQGVARSLQFCLMENAPRLFVSTSDRYVVALLLTDQQSGDYKVEKTFGEFSDYPTLKCVKIRDKTAAFACCSQPFILYQRKERLVTTRVLVGPTCCISTINTDAFPDSFLFCLKDRLSIISIVELSSVHVRKIALGETPVRLSHQVETRTFAVCTEKEVPSWATKVPNTVPTSISNWAKRQLVATPFPKHVVRAELQVHTGEEAKRENHFLVFDQDCCEALICYKMSPNEKCCSVLSCQLANDPNVYYIVGTALIIRSEREASVGRLMVFKVRRDLECSKGSYDFSMDLVHEKTINGAPYSMIEFNKKLLVAVNNVVLLFEWVLRNKKHSLQLECFCTCSVALIQLRQLSPSSVLGGDLMQSLFLFIYKPAESTLESRNIDYHTAWLNGIAAISPTVFLSADSQYNLFTAEITNETEKPDKISVQYDGFHMGQYINVFCERNMSFATNCEVVKGTCTLYATAEGSLGTICQLTPRYFTLFKTLEATIMTTYPNVGIFNHSTWRRAAQLNKWDTDASCSPNIVDGNVIARLLNLPTEQKSAILHQTVDLTNKVYAAASGFSFDYDSVEHIIENMFTTIMD</sequence>
<feature type="domain" description="RSE1/DDB1/CPSF1 C-terminal" evidence="3">
    <location>
        <begin position="786"/>
        <end position="1096"/>
    </location>
</feature>
<evidence type="ECO:0000256" key="2">
    <source>
        <dbReference type="ARBA" id="ARBA00023242"/>
    </source>
</evidence>
<dbReference type="GO" id="GO:0003676">
    <property type="term" value="F:nucleic acid binding"/>
    <property type="evidence" value="ECO:0007669"/>
    <property type="project" value="InterPro"/>
</dbReference>
<dbReference type="Gene3D" id="2.130.10.10">
    <property type="entry name" value="YVTN repeat-like/Quinoprotein amine dehydrogenase"/>
    <property type="match status" value="3"/>
</dbReference>
<evidence type="ECO:0000256" key="1">
    <source>
        <dbReference type="ARBA" id="ARBA00004123"/>
    </source>
</evidence>
<dbReference type="InterPro" id="IPR015943">
    <property type="entry name" value="WD40/YVTN_repeat-like_dom_sf"/>
</dbReference>
<dbReference type="Pfam" id="PF10433">
    <property type="entry name" value="Beta-prop_RSE1_1st"/>
    <property type="match status" value="1"/>
</dbReference>
<dbReference type="InterPro" id="IPR050358">
    <property type="entry name" value="RSE1/DDB1/CFT1"/>
</dbReference>
<accession>A0A085NGQ2</accession>
<keyword evidence="2" id="KW-0539">Nucleus</keyword>
<dbReference type="Pfam" id="PF23726">
    <property type="entry name" value="Beta-prop_RSE1_2nd"/>
    <property type="match status" value="1"/>
</dbReference>
<name>A0A085NGQ2_9BILA</name>
<dbReference type="GO" id="GO:0005634">
    <property type="term" value="C:nucleus"/>
    <property type="evidence" value="ECO:0007669"/>
    <property type="project" value="UniProtKB-SubCell"/>
</dbReference>
<organism evidence="6">
    <name type="scientific">Trichuris suis</name>
    <name type="common">pig whipworm</name>
    <dbReference type="NCBI Taxonomy" id="68888"/>
    <lineage>
        <taxon>Eukaryota</taxon>
        <taxon>Metazoa</taxon>
        <taxon>Ecdysozoa</taxon>
        <taxon>Nematoda</taxon>
        <taxon>Enoplea</taxon>
        <taxon>Dorylaimia</taxon>
        <taxon>Trichinellida</taxon>
        <taxon>Trichuridae</taxon>
        <taxon>Trichuris</taxon>
    </lineage>
</organism>
<dbReference type="AlphaFoldDB" id="A0A085NGQ2"/>
<gene>
    <name evidence="6" type="ORF">M514_03669</name>
</gene>
<dbReference type="InterPro" id="IPR018846">
    <property type="entry name" value="Beta-prop_RSE1/DDB1/CPSF1_1st"/>
</dbReference>
<dbReference type="InterPro" id="IPR058543">
    <property type="entry name" value="Beta-prop_RSE1/DDB1/CPSF1_2nd"/>
</dbReference>
<dbReference type="PANTHER" id="PTHR10644">
    <property type="entry name" value="DNA REPAIR/RNA PROCESSING CPSF FAMILY"/>
    <property type="match status" value="1"/>
</dbReference>
<evidence type="ECO:0000259" key="3">
    <source>
        <dbReference type="Pfam" id="PF03178"/>
    </source>
</evidence>
<protein>
    <recommendedName>
        <fullName evidence="7">Damage-specific DNA-binding protein 1</fullName>
    </recommendedName>
</protein>
<dbReference type="EMBL" id="KL367502">
    <property type="protein sequence ID" value="KFD68648.1"/>
    <property type="molecule type" value="Genomic_DNA"/>
</dbReference>
<evidence type="ECO:0000259" key="5">
    <source>
        <dbReference type="Pfam" id="PF23726"/>
    </source>
</evidence>
<evidence type="ECO:0008006" key="7">
    <source>
        <dbReference type="Google" id="ProtNLM"/>
    </source>
</evidence>
<evidence type="ECO:0000313" key="6">
    <source>
        <dbReference type="EMBL" id="KFD68648.1"/>
    </source>
</evidence>
<dbReference type="Proteomes" id="UP000030758">
    <property type="component" value="Unassembled WGS sequence"/>
</dbReference>
<evidence type="ECO:0000259" key="4">
    <source>
        <dbReference type="Pfam" id="PF10433"/>
    </source>
</evidence>
<feature type="domain" description="RSE1/DDB1/CPSF1 second beta-propeller" evidence="5">
    <location>
        <begin position="383"/>
        <end position="686"/>
    </location>
</feature>